<dbReference type="InterPro" id="IPR010982">
    <property type="entry name" value="Lambda_DNA-bd_dom_sf"/>
</dbReference>
<feature type="domain" description="HTH cro/C1-type" evidence="2">
    <location>
        <begin position="23"/>
        <end position="70"/>
    </location>
</feature>
<dbReference type="SUPFAM" id="SSF47413">
    <property type="entry name" value="lambda repressor-like DNA-binding domains"/>
    <property type="match status" value="1"/>
</dbReference>
<dbReference type="NCBIfam" id="TIGR02607">
    <property type="entry name" value="antidote_HigA"/>
    <property type="match status" value="1"/>
</dbReference>
<dbReference type="AlphaFoldDB" id="A0A936NEW1"/>
<reference evidence="3 4" key="1">
    <citation type="submission" date="2020-10" db="EMBL/GenBank/DDBJ databases">
        <title>Connecting structure to function with the recovery of over 1000 high-quality activated sludge metagenome-assembled genomes encoding full-length rRNA genes using long-read sequencing.</title>
        <authorList>
            <person name="Singleton C.M."/>
            <person name="Petriglieri F."/>
            <person name="Kristensen J.M."/>
            <person name="Kirkegaard R.H."/>
            <person name="Michaelsen T.Y."/>
            <person name="Andersen M.H."/>
            <person name="Karst S.M."/>
            <person name="Dueholm M.S."/>
            <person name="Nielsen P.H."/>
            <person name="Albertsen M."/>
        </authorList>
    </citation>
    <scope>NUCLEOTIDE SEQUENCE [LARGE SCALE GENOMIC DNA]</scope>
    <source>
        <strain evidence="3">Lyne_18-Q3-R50-59_MAXAC.006</strain>
    </source>
</reference>
<dbReference type="Proteomes" id="UP000727993">
    <property type="component" value="Unassembled WGS sequence"/>
</dbReference>
<dbReference type="InterPro" id="IPR013430">
    <property type="entry name" value="Toxin_antidote_HigA"/>
</dbReference>
<dbReference type="PROSITE" id="PS50943">
    <property type="entry name" value="HTH_CROC1"/>
    <property type="match status" value="1"/>
</dbReference>
<evidence type="ECO:0000256" key="1">
    <source>
        <dbReference type="ARBA" id="ARBA00023125"/>
    </source>
</evidence>
<dbReference type="EMBL" id="JADJZA010000008">
    <property type="protein sequence ID" value="MBK9298103.1"/>
    <property type="molecule type" value="Genomic_DNA"/>
</dbReference>
<proteinExistence type="predicted"/>
<dbReference type="SMART" id="SM00530">
    <property type="entry name" value="HTH_XRE"/>
    <property type="match status" value="1"/>
</dbReference>
<organism evidence="3 4">
    <name type="scientific">Candidatus Neomicrothrix subdominans</name>
    <dbReference type="NCBI Taxonomy" id="2954438"/>
    <lineage>
        <taxon>Bacteria</taxon>
        <taxon>Bacillati</taxon>
        <taxon>Actinomycetota</taxon>
        <taxon>Acidimicrobiia</taxon>
        <taxon>Acidimicrobiales</taxon>
        <taxon>Microthrixaceae</taxon>
        <taxon>Candidatus Neomicrothrix</taxon>
    </lineage>
</organism>
<name>A0A936NEW1_9ACTN</name>
<accession>A0A936NEW1</accession>
<dbReference type="CDD" id="cd00093">
    <property type="entry name" value="HTH_XRE"/>
    <property type="match status" value="1"/>
</dbReference>
<evidence type="ECO:0000259" key="2">
    <source>
        <dbReference type="PROSITE" id="PS50943"/>
    </source>
</evidence>
<dbReference type="PANTHER" id="PTHR36924:SF1">
    <property type="entry name" value="ANTITOXIN HIGA-1"/>
    <property type="match status" value="1"/>
</dbReference>
<dbReference type="PANTHER" id="PTHR36924">
    <property type="entry name" value="ANTITOXIN HIGA-1"/>
    <property type="match status" value="1"/>
</dbReference>
<protein>
    <submittedName>
        <fullName evidence="3">HigA family addiction module antidote protein</fullName>
    </submittedName>
</protein>
<comment type="caution">
    <text evidence="3">The sequence shown here is derived from an EMBL/GenBank/DDBJ whole genome shotgun (WGS) entry which is preliminary data.</text>
</comment>
<keyword evidence="1" id="KW-0238">DNA-binding</keyword>
<evidence type="ECO:0000313" key="3">
    <source>
        <dbReference type="EMBL" id="MBK9298103.1"/>
    </source>
</evidence>
<dbReference type="Gene3D" id="1.10.260.40">
    <property type="entry name" value="lambda repressor-like DNA-binding domains"/>
    <property type="match status" value="1"/>
</dbReference>
<evidence type="ECO:0000313" key="4">
    <source>
        <dbReference type="Proteomes" id="UP000727993"/>
    </source>
</evidence>
<dbReference type="GO" id="GO:0003677">
    <property type="term" value="F:DNA binding"/>
    <property type="evidence" value="ECO:0007669"/>
    <property type="project" value="UniProtKB-KW"/>
</dbReference>
<gene>
    <name evidence="3" type="ORF">IPN02_14970</name>
</gene>
<dbReference type="InterPro" id="IPR001387">
    <property type="entry name" value="Cro/C1-type_HTH"/>
</dbReference>
<dbReference type="Pfam" id="PF01381">
    <property type="entry name" value="HTH_3"/>
    <property type="match status" value="1"/>
</dbReference>
<sequence length="99" mass="11376">MTTSALEPIHPGEVLMFEYLKPLGITQHHVAVAIGVPPRRINEIVHAKRGITADTALRLARYFRTSERFWLNLQSRYELEVERDRLAETLEQIEPLAIA</sequence>